<accession>A0A453HA71</accession>
<reference evidence="1" key="4">
    <citation type="submission" date="2019-03" db="UniProtKB">
        <authorList>
            <consortium name="EnsemblPlants"/>
        </authorList>
    </citation>
    <scope>IDENTIFICATION</scope>
</reference>
<reference evidence="1" key="3">
    <citation type="journal article" date="2017" name="Nature">
        <title>Genome sequence of the progenitor of the wheat D genome Aegilops tauschii.</title>
        <authorList>
            <person name="Luo M.C."/>
            <person name="Gu Y.Q."/>
            <person name="Puiu D."/>
            <person name="Wang H."/>
            <person name="Twardziok S.O."/>
            <person name="Deal K.R."/>
            <person name="Huo N."/>
            <person name="Zhu T."/>
            <person name="Wang L."/>
            <person name="Wang Y."/>
            <person name="McGuire P.E."/>
            <person name="Liu S."/>
            <person name="Long H."/>
            <person name="Ramasamy R.K."/>
            <person name="Rodriguez J.C."/>
            <person name="Van S.L."/>
            <person name="Yuan L."/>
            <person name="Wang Z."/>
            <person name="Xia Z."/>
            <person name="Xiao L."/>
            <person name="Anderson O.D."/>
            <person name="Ouyang S."/>
            <person name="Liang Y."/>
            <person name="Zimin A.V."/>
            <person name="Pertea G."/>
            <person name="Qi P."/>
            <person name="Bennetzen J.L."/>
            <person name="Dai X."/>
            <person name="Dawson M.W."/>
            <person name="Muller H.G."/>
            <person name="Kugler K."/>
            <person name="Rivarola-Duarte L."/>
            <person name="Spannagl M."/>
            <person name="Mayer K.F.X."/>
            <person name="Lu F.H."/>
            <person name="Bevan M.W."/>
            <person name="Leroy P."/>
            <person name="Li P."/>
            <person name="You F.M."/>
            <person name="Sun Q."/>
            <person name="Liu Z."/>
            <person name="Lyons E."/>
            <person name="Wicker T."/>
            <person name="Salzberg S.L."/>
            <person name="Devos K.M."/>
            <person name="Dvorak J."/>
        </authorList>
    </citation>
    <scope>NUCLEOTIDE SEQUENCE [LARGE SCALE GENOMIC DNA]</scope>
    <source>
        <strain evidence="1">cv. AL8/78</strain>
    </source>
</reference>
<proteinExistence type="predicted"/>
<dbReference type="AlphaFoldDB" id="A0A453HA71"/>
<keyword evidence="2" id="KW-1185">Reference proteome</keyword>
<sequence length="129" mass="14831">MKNCKGNYVKPANQLCAEVLETIDNLISEITDAHVLYKKCVVATPKPIDDAVRRKFLLEESIERNEAPGLDCFTYGYYLAYFWMNNRMTRDALGIKGVSHVMFYQKFLSEYSSRSSVKTLKSRTRSSIV</sequence>
<reference evidence="2" key="2">
    <citation type="journal article" date="2017" name="Nat. Plants">
        <title>The Aegilops tauschii genome reveals multiple impacts of transposons.</title>
        <authorList>
            <person name="Zhao G."/>
            <person name="Zou C."/>
            <person name="Li K."/>
            <person name="Wang K."/>
            <person name="Li T."/>
            <person name="Gao L."/>
            <person name="Zhang X."/>
            <person name="Wang H."/>
            <person name="Yang Z."/>
            <person name="Liu X."/>
            <person name="Jiang W."/>
            <person name="Mao L."/>
            <person name="Kong X."/>
            <person name="Jiao Y."/>
            <person name="Jia J."/>
        </authorList>
    </citation>
    <scope>NUCLEOTIDE SEQUENCE [LARGE SCALE GENOMIC DNA]</scope>
    <source>
        <strain evidence="2">cv. AL8/78</strain>
    </source>
</reference>
<organism evidence="1 2">
    <name type="scientific">Aegilops tauschii subsp. strangulata</name>
    <name type="common">Goatgrass</name>
    <dbReference type="NCBI Taxonomy" id="200361"/>
    <lineage>
        <taxon>Eukaryota</taxon>
        <taxon>Viridiplantae</taxon>
        <taxon>Streptophyta</taxon>
        <taxon>Embryophyta</taxon>
        <taxon>Tracheophyta</taxon>
        <taxon>Spermatophyta</taxon>
        <taxon>Magnoliopsida</taxon>
        <taxon>Liliopsida</taxon>
        <taxon>Poales</taxon>
        <taxon>Poaceae</taxon>
        <taxon>BOP clade</taxon>
        <taxon>Pooideae</taxon>
        <taxon>Triticodae</taxon>
        <taxon>Triticeae</taxon>
        <taxon>Triticinae</taxon>
        <taxon>Aegilops</taxon>
    </lineage>
</organism>
<dbReference type="Gramene" id="AET4Gv20126600.32">
    <property type="protein sequence ID" value="AET4Gv20126600.32"/>
    <property type="gene ID" value="AET4Gv20126600"/>
</dbReference>
<name>A0A453HA71_AEGTS</name>
<evidence type="ECO:0000313" key="1">
    <source>
        <dbReference type="EnsemblPlants" id="AET4Gv20126600.32"/>
    </source>
</evidence>
<reference evidence="2" key="1">
    <citation type="journal article" date="2014" name="Science">
        <title>Ancient hybridizations among the ancestral genomes of bread wheat.</title>
        <authorList>
            <consortium name="International Wheat Genome Sequencing Consortium,"/>
            <person name="Marcussen T."/>
            <person name="Sandve S.R."/>
            <person name="Heier L."/>
            <person name="Spannagl M."/>
            <person name="Pfeifer M."/>
            <person name="Jakobsen K.S."/>
            <person name="Wulff B.B."/>
            <person name="Steuernagel B."/>
            <person name="Mayer K.F."/>
            <person name="Olsen O.A."/>
        </authorList>
    </citation>
    <scope>NUCLEOTIDE SEQUENCE [LARGE SCALE GENOMIC DNA]</scope>
    <source>
        <strain evidence="2">cv. AL8/78</strain>
    </source>
</reference>
<evidence type="ECO:0000313" key="2">
    <source>
        <dbReference type="Proteomes" id="UP000015105"/>
    </source>
</evidence>
<dbReference type="EnsemblPlants" id="AET4Gv20126600.32">
    <property type="protein sequence ID" value="AET4Gv20126600.32"/>
    <property type="gene ID" value="AET4Gv20126600"/>
</dbReference>
<dbReference type="Proteomes" id="UP000015105">
    <property type="component" value="Chromosome 4D"/>
</dbReference>
<reference evidence="1" key="5">
    <citation type="journal article" date="2021" name="G3 (Bethesda)">
        <title>Aegilops tauschii genome assembly Aet v5.0 features greater sequence contiguity and improved annotation.</title>
        <authorList>
            <person name="Wang L."/>
            <person name="Zhu T."/>
            <person name="Rodriguez J.C."/>
            <person name="Deal K.R."/>
            <person name="Dubcovsky J."/>
            <person name="McGuire P.E."/>
            <person name="Lux T."/>
            <person name="Spannagl M."/>
            <person name="Mayer K.F.X."/>
            <person name="Baldrich P."/>
            <person name="Meyers B.C."/>
            <person name="Huo N."/>
            <person name="Gu Y.Q."/>
            <person name="Zhou H."/>
            <person name="Devos K.M."/>
            <person name="Bennetzen J.L."/>
            <person name="Unver T."/>
            <person name="Budak H."/>
            <person name="Gulick P.J."/>
            <person name="Galiba G."/>
            <person name="Kalapos B."/>
            <person name="Nelson D.R."/>
            <person name="Li P."/>
            <person name="You F.M."/>
            <person name="Luo M.C."/>
            <person name="Dvorak J."/>
        </authorList>
    </citation>
    <scope>NUCLEOTIDE SEQUENCE [LARGE SCALE GENOMIC DNA]</scope>
    <source>
        <strain evidence="1">cv. AL8/78</strain>
    </source>
</reference>
<protein>
    <submittedName>
        <fullName evidence="1">Uncharacterized protein</fullName>
    </submittedName>
</protein>